<dbReference type="AlphaFoldDB" id="K0JW26"/>
<evidence type="ECO:0000259" key="6">
    <source>
        <dbReference type="PROSITE" id="PS50893"/>
    </source>
</evidence>
<gene>
    <name evidence="7" type="ordered locus">BN6_23290</name>
</gene>
<evidence type="ECO:0000256" key="1">
    <source>
        <dbReference type="ARBA" id="ARBA00005417"/>
    </source>
</evidence>
<protein>
    <recommendedName>
        <fullName evidence="6">ABC transporter domain-containing protein</fullName>
    </recommendedName>
</protein>
<keyword evidence="2" id="KW-0813">Transport</keyword>
<dbReference type="PROSITE" id="PS50893">
    <property type="entry name" value="ABC_TRANSPORTER_2"/>
    <property type="match status" value="1"/>
</dbReference>
<dbReference type="eggNOG" id="COG1131">
    <property type="taxonomic scope" value="Bacteria"/>
</dbReference>
<dbReference type="GO" id="GO:0016887">
    <property type="term" value="F:ATP hydrolysis activity"/>
    <property type="evidence" value="ECO:0007669"/>
    <property type="project" value="InterPro"/>
</dbReference>
<dbReference type="EMBL" id="HE804045">
    <property type="protein sequence ID" value="CCH29647.1"/>
    <property type="molecule type" value="Genomic_DNA"/>
</dbReference>
<evidence type="ECO:0000256" key="5">
    <source>
        <dbReference type="SAM" id="MobiDB-lite"/>
    </source>
</evidence>
<sequence>MGVAVRTGRPRRLNPAEAPAAPPPVILAVVRRVSVRSGAEAETSPGGTIRSATRPTMMGRPGKIVGGGRRGPVRPARGVGGRDRHPLGLLPWAALSQFSAASGLLPLGVMGGRPVKYPVADIPNFPLSLPPLPVGRVRVGSQSSCGGRNLLRVMGVSHHFGGVAALREVDVEFPTGVTAVLGPAGAGKSTLLGLLSTAIDVQSGSIAHDGVDSARDRRRYRRALGFLPQGFGLPGTLTVTECLTLAAWQRLVPRRARPAAVDAALRAADLVGKRDAKVAELPRGLRARVGLAQAIVHDPAVLLLDEPSADLDTRHGRLLRELVWLAGHGRTVVVGTRSPEVVSETAGRVLVLAGGVVRFHGTTAELTSGRGVRGPDIDAAYDDLLATGDAQ</sequence>
<evidence type="ECO:0000256" key="3">
    <source>
        <dbReference type="ARBA" id="ARBA00022741"/>
    </source>
</evidence>
<keyword evidence="4" id="KW-0067">ATP-binding</keyword>
<dbReference type="KEGG" id="sesp:BN6_23290"/>
<accession>K0JW26</accession>
<name>K0JW26_SACES</name>
<dbReference type="GO" id="GO:0005524">
    <property type="term" value="F:ATP binding"/>
    <property type="evidence" value="ECO:0007669"/>
    <property type="project" value="UniProtKB-KW"/>
</dbReference>
<dbReference type="PANTHER" id="PTHR43335:SF2">
    <property type="entry name" value="ABC TRANSPORTER, ATP-BINDING PROTEIN"/>
    <property type="match status" value="1"/>
</dbReference>
<proteinExistence type="inferred from homology"/>
<feature type="domain" description="ABC transporter" evidence="6">
    <location>
        <begin position="151"/>
        <end position="379"/>
    </location>
</feature>
<dbReference type="HOGENOM" id="CLU_705742_0_0_11"/>
<comment type="similarity">
    <text evidence="1">Belongs to the ABC transporter superfamily.</text>
</comment>
<feature type="region of interest" description="Disordered" evidence="5">
    <location>
        <begin position="37"/>
        <end position="82"/>
    </location>
</feature>
<dbReference type="InterPro" id="IPR027417">
    <property type="entry name" value="P-loop_NTPase"/>
</dbReference>
<evidence type="ECO:0000256" key="4">
    <source>
        <dbReference type="ARBA" id="ARBA00022840"/>
    </source>
</evidence>
<dbReference type="PATRIC" id="fig|1179773.3.peg.2326"/>
<evidence type="ECO:0000313" key="7">
    <source>
        <dbReference type="EMBL" id="CCH29647.1"/>
    </source>
</evidence>
<feature type="region of interest" description="Disordered" evidence="5">
    <location>
        <begin position="1"/>
        <end position="20"/>
    </location>
</feature>
<dbReference type="Gene3D" id="3.40.50.300">
    <property type="entry name" value="P-loop containing nucleotide triphosphate hydrolases"/>
    <property type="match status" value="1"/>
</dbReference>
<dbReference type="Pfam" id="PF00005">
    <property type="entry name" value="ABC_tran"/>
    <property type="match status" value="1"/>
</dbReference>
<dbReference type="InterPro" id="IPR003593">
    <property type="entry name" value="AAA+_ATPase"/>
</dbReference>
<dbReference type="Proteomes" id="UP000006281">
    <property type="component" value="Chromosome"/>
</dbReference>
<keyword evidence="8" id="KW-1185">Reference proteome</keyword>
<dbReference type="SMART" id="SM00382">
    <property type="entry name" value="AAA"/>
    <property type="match status" value="1"/>
</dbReference>
<dbReference type="PANTHER" id="PTHR43335">
    <property type="entry name" value="ABC TRANSPORTER, ATP-BINDING PROTEIN"/>
    <property type="match status" value="1"/>
</dbReference>
<dbReference type="InterPro" id="IPR003439">
    <property type="entry name" value="ABC_transporter-like_ATP-bd"/>
</dbReference>
<dbReference type="SUPFAM" id="SSF52540">
    <property type="entry name" value="P-loop containing nucleoside triphosphate hydrolases"/>
    <property type="match status" value="1"/>
</dbReference>
<evidence type="ECO:0000256" key="2">
    <source>
        <dbReference type="ARBA" id="ARBA00022448"/>
    </source>
</evidence>
<keyword evidence="3" id="KW-0547">Nucleotide-binding</keyword>
<dbReference type="STRING" id="1179773.BN6_23290"/>
<organism evidence="7 8">
    <name type="scientific">Saccharothrix espanaensis (strain ATCC 51144 / DSM 44229 / JCM 9112 / NBRC 15066 / NRRL 15764)</name>
    <dbReference type="NCBI Taxonomy" id="1179773"/>
    <lineage>
        <taxon>Bacteria</taxon>
        <taxon>Bacillati</taxon>
        <taxon>Actinomycetota</taxon>
        <taxon>Actinomycetes</taxon>
        <taxon>Pseudonocardiales</taxon>
        <taxon>Pseudonocardiaceae</taxon>
        <taxon>Saccharothrix</taxon>
    </lineage>
</organism>
<reference evidence="7 8" key="1">
    <citation type="journal article" date="2012" name="BMC Genomics">
        <title>Complete genome sequence of Saccharothrix espanaensis DSM 44229T and comparison to the other completely sequenced Pseudonocardiaceae.</title>
        <authorList>
            <person name="Strobel T."/>
            <person name="Al-Dilaimi A."/>
            <person name="Blom J."/>
            <person name="Gessner A."/>
            <person name="Kalinowski J."/>
            <person name="Luzhetska M."/>
            <person name="Puhler A."/>
            <person name="Szczepanowski R."/>
            <person name="Bechthold A."/>
            <person name="Ruckert C."/>
        </authorList>
    </citation>
    <scope>NUCLEOTIDE SEQUENCE [LARGE SCALE GENOMIC DNA]</scope>
    <source>
        <strain evidence="8">ATCC 51144 / DSM 44229 / JCM 9112 / NBRC 15066 / NRRL 15764</strain>
    </source>
</reference>
<evidence type="ECO:0000313" key="8">
    <source>
        <dbReference type="Proteomes" id="UP000006281"/>
    </source>
</evidence>